<dbReference type="GO" id="GO:0006417">
    <property type="term" value="P:regulation of translation"/>
    <property type="evidence" value="ECO:0007669"/>
    <property type="project" value="UniProtKB-KW"/>
</dbReference>
<evidence type="ECO:0000313" key="8">
    <source>
        <dbReference type="EMBL" id="RKP08483.1"/>
    </source>
</evidence>
<dbReference type="Gene3D" id="3.30.760.10">
    <property type="entry name" value="RNA Cap, Translation Initiation Factor Eif4e"/>
    <property type="match status" value="1"/>
</dbReference>
<evidence type="ECO:0000256" key="2">
    <source>
        <dbReference type="ARBA" id="ARBA00022540"/>
    </source>
</evidence>
<evidence type="ECO:0000313" key="9">
    <source>
        <dbReference type="Proteomes" id="UP000271241"/>
    </source>
</evidence>
<reference evidence="9" key="1">
    <citation type="journal article" date="2018" name="Nat. Microbiol.">
        <title>Leveraging single-cell genomics to expand the fungal tree of life.</title>
        <authorList>
            <person name="Ahrendt S.R."/>
            <person name="Quandt C.A."/>
            <person name="Ciobanu D."/>
            <person name="Clum A."/>
            <person name="Salamov A."/>
            <person name="Andreopoulos B."/>
            <person name="Cheng J.F."/>
            <person name="Woyke T."/>
            <person name="Pelin A."/>
            <person name="Henrissat B."/>
            <person name="Reynolds N.K."/>
            <person name="Benny G.L."/>
            <person name="Smith M.E."/>
            <person name="James T.Y."/>
            <person name="Grigoriev I.V."/>
        </authorList>
    </citation>
    <scope>NUCLEOTIDE SEQUENCE [LARGE SCALE GENOMIC DNA]</scope>
    <source>
        <strain evidence="9">RSA 1356</strain>
    </source>
</reference>
<protein>
    <submittedName>
        <fullName evidence="8">Eukaryotic translation initiation factor 4E-1</fullName>
    </submittedName>
</protein>
<dbReference type="AlphaFoldDB" id="A0A4P9XQZ0"/>
<keyword evidence="3" id="KW-0810">Translation regulation</keyword>
<evidence type="ECO:0000256" key="7">
    <source>
        <dbReference type="SAM" id="MobiDB-lite"/>
    </source>
</evidence>
<accession>A0A4P9XQZ0</accession>
<name>A0A4P9XQZ0_9FUNG</name>
<dbReference type="InterPro" id="IPR001040">
    <property type="entry name" value="TIF_eIF_4E"/>
</dbReference>
<keyword evidence="5 6" id="KW-0648">Protein biosynthesis</keyword>
<dbReference type="GO" id="GO:0000340">
    <property type="term" value="F:RNA 7-methylguanosine cap binding"/>
    <property type="evidence" value="ECO:0007669"/>
    <property type="project" value="TreeGrafter"/>
</dbReference>
<dbReference type="InterPro" id="IPR023398">
    <property type="entry name" value="TIF_eIF4e-like"/>
</dbReference>
<evidence type="ECO:0000256" key="1">
    <source>
        <dbReference type="ARBA" id="ARBA00009860"/>
    </source>
</evidence>
<proteinExistence type="inferred from homology"/>
<dbReference type="GO" id="GO:0003743">
    <property type="term" value="F:translation initiation factor activity"/>
    <property type="evidence" value="ECO:0007669"/>
    <property type="project" value="UniProtKB-KW"/>
</dbReference>
<dbReference type="EMBL" id="KZ992598">
    <property type="protein sequence ID" value="RKP08483.1"/>
    <property type="molecule type" value="Genomic_DNA"/>
</dbReference>
<dbReference type="Pfam" id="PF01652">
    <property type="entry name" value="IF4E"/>
    <property type="match status" value="1"/>
</dbReference>
<dbReference type="OrthoDB" id="590761at2759"/>
<dbReference type="GO" id="GO:0016281">
    <property type="term" value="C:eukaryotic translation initiation factor 4F complex"/>
    <property type="evidence" value="ECO:0007669"/>
    <property type="project" value="TreeGrafter"/>
</dbReference>
<dbReference type="PANTHER" id="PTHR11960">
    <property type="entry name" value="EUKARYOTIC TRANSLATION INITIATION FACTOR 4E RELATED"/>
    <property type="match status" value="1"/>
</dbReference>
<evidence type="ECO:0000256" key="4">
    <source>
        <dbReference type="ARBA" id="ARBA00022884"/>
    </source>
</evidence>
<evidence type="ECO:0000256" key="6">
    <source>
        <dbReference type="RuleBase" id="RU004374"/>
    </source>
</evidence>
<keyword evidence="2 6" id="KW-0396">Initiation factor</keyword>
<evidence type="ECO:0000256" key="5">
    <source>
        <dbReference type="ARBA" id="ARBA00022917"/>
    </source>
</evidence>
<sequence length="215" mass="24557">MASPREHGQQPVEEAAGDQQEYTTVLTDPVNFNVKHPLFSSWTLWYDHGGKRLTSAQSWEQNLKELITFDTVEDFWGVYNNIAKANELQSGANYHLFKKGIRPMWEDTANARGGKWVFQLQKQRGADINDYWLYTMLACIGESFEYEDEICGAVVSLRKGFSRLALWTRSCGPREMTEHIGRQFKGLVGLNMQIEFQPHSDASKSGAHGKDKYVV</sequence>
<comment type="similarity">
    <text evidence="1 6">Belongs to the eukaryotic initiation factor 4E family.</text>
</comment>
<dbReference type="Proteomes" id="UP000271241">
    <property type="component" value="Unassembled WGS sequence"/>
</dbReference>
<dbReference type="SUPFAM" id="SSF55418">
    <property type="entry name" value="eIF4e-like"/>
    <property type="match status" value="1"/>
</dbReference>
<dbReference type="PANTHER" id="PTHR11960:SF8">
    <property type="entry name" value="EUKARYOTIC TRANSLATION INITIATION FACTOR 4E1-RELATED"/>
    <property type="match status" value="1"/>
</dbReference>
<gene>
    <name evidence="8" type="ORF">THASP1DRAFT_29708</name>
</gene>
<evidence type="ECO:0000256" key="3">
    <source>
        <dbReference type="ARBA" id="ARBA00022845"/>
    </source>
</evidence>
<organism evidence="8 9">
    <name type="scientific">Thamnocephalis sphaerospora</name>
    <dbReference type="NCBI Taxonomy" id="78915"/>
    <lineage>
        <taxon>Eukaryota</taxon>
        <taxon>Fungi</taxon>
        <taxon>Fungi incertae sedis</taxon>
        <taxon>Zoopagomycota</taxon>
        <taxon>Zoopagomycotina</taxon>
        <taxon>Zoopagomycetes</taxon>
        <taxon>Zoopagales</taxon>
        <taxon>Sigmoideomycetaceae</taxon>
        <taxon>Thamnocephalis</taxon>
    </lineage>
</organism>
<keyword evidence="9" id="KW-1185">Reference proteome</keyword>
<feature type="region of interest" description="Disordered" evidence="7">
    <location>
        <begin position="1"/>
        <end position="20"/>
    </location>
</feature>
<dbReference type="STRING" id="78915.A0A4P9XQZ0"/>
<keyword evidence="4 6" id="KW-0694">RNA-binding</keyword>